<accession>A0A2S7FCE1</accession>
<sequence length="210" mass="25187">MKKDIVFIKDNSFVYKDNEYGFYEFLDKNMKFKNLKAVVLGEELYIKNILIKSKYFELEKYIANEIKNIFSQNGEILYDYEKSKNKNSVYIYSIRGKEKVEKLCSHTVFLEVTPLQFIIRKTLKNIFKNKCKDYMSLIKFDNKYYFIKCSNDVFIDNYVSKDLEKVCQYIDSKYEKETIIIDNKCFLDEYSLEKLEIIKKDIVGAINENL</sequence>
<dbReference type="EMBL" id="LRDH01000096">
    <property type="protein sequence ID" value="PPV15894.1"/>
    <property type="molecule type" value="Genomic_DNA"/>
</dbReference>
<evidence type="ECO:0000313" key="2">
    <source>
        <dbReference type="Proteomes" id="UP000238081"/>
    </source>
</evidence>
<reference evidence="1 2" key="1">
    <citation type="submission" date="2016-01" db="EMBL/GenBank/DDBJ databases">
        <title>Characterization of the Clostridium difficile lineages that are prevalent in Hong Kong and China.</title>
        <authorList>
            <person name="Kwok J.S.-L."/>
            <person name="Lam W.-Y."/>
            <person name="Ip M."/>
            <person name="Chan T.-F."/>
            <person name="Hawkey P.M."/>
            <person name="Tsui S.K.-W."/>
        </authorList>
    </citation>
    <scope>NUCLEOTIDE SEQUENCE [LARGE SCALE GENOMIC DNA]</scope>
    <source>
        <strain evidence="1 2">300064</strain>
    </source>
</reference>
<gene>
    <name evidence="1" type="ORF">AWN73_02070</name>
</gene>
<organism evidence="1 2">
    <name type="scientific">Clostridium butyricum</name>
    <dbReference type="NCBI Taxonomy" id="1492"/>
    <lineage>
        <taxon>Bacteria</taxon>
        <taxon>Bacillati</taxon>
        <taxon>Bacillota</taxon>
        <taxon>Clostridia</taxon>
        <taxon>Eubacteriales</taxon>
        <taxon>Clostridiaceae</taxon>
        <taxon>Clostridium</taxon>
    </lineage>
</organism>
<protein>
    <submittedName>
        <fullName evidence="1">Uncharacterized protein</fullName>
    </submittedName>
</protein>
<dbReference type="AlphaFoldDB" id="A0A2S7FCE1"/>
<dbReference type="RefSeq" id="WP_043666902.1">
    <property type="nucleotide sequence ID" value="NZ_CAVLFH010000001.1"/>
</dbReference>
<name>A0A2S7FCE1_CLOBU</name>
<dbReference type="Proteomes" id="UP000238081">
    <property type="component" value="Unassembled WGS sequence"/>
</dbReference>
<comment type="caution">
    <text evidence="1">The sequence shown here is derived from an EMBL/GenBank/DDBJ whole genome shotgun (WGS) entry which is preliminary data.</text>
</comment>
<proteinExistence type="predicted"/>
<evidence type="ECO:0000313" key="1">
    <source>
        <dbReference type="EMBL" id="PPV15894.1"/>
    </source>
</evidence>